<organism evidence="6 9">
    <name type="scientific">Lactobacillus selangorensis</name>
    <dbReference type="NCBI Taxonomy" id="81857"/>
    <lineage>
        <taxon>Bacteria</taxon>
        <taxon>Bacillati</taxon>
        <taxon>Bacillota</taxon>
        <taxon>Bacilli</taxon>
        <taxon>Lactobacillales</taxon>
        <taxon>Lactobacillaceae</taxon>
        <taxon>Lactobacillus</taxon>
    </lineage>
</organism>
<dbReference type="PANTHER" id="PTHR37306:SF1">
    <property type="entry name" value="COLICIN V PRODUCTION PROTEIN"/>
    <property type="match status" value="1"/>
</dbReference>
<dbReference type="AlphaFoldDB" id="A0A0R2FKC3"/>
<dbReference type="EMBL" id="JQAZ01000002">
    <property type="protein sequence ID" value="KRN32582.1"/>
    <property type="molecule type" value="Genomic_DNA"/>
</dbReference>
<evidence type="ECO:0000313" key="8">
    <source>
        <dbReference type="Proteomes" id="UP000051645"/>
    </source>
</evidence>
<accession>A0A0R2FKC3</accession>
<dbReference type="EMBL" id="JQAT01000002">
    <property type="protein sequence ID" value="KRN29008.1"/>
    <property type="molecule type" value="Genomic_DNA"/>
</dbReference>
<protein>
    <recommendedName>
        <fullName evidence="10">Membrane ancor connecting MutS2 with cell-division Z-ring</fullName>
    </recommendedName>
</protein>
<evidence type="ECO:0000256" key="1">
    <source>
        <dbReference type="ARBA" id="ARBA00004141"/>
    </source>
</evidence>
<dbReference type="STRING" id="81857.IV38_GL001222"/>
<keyword evidence="4 5" id="KW-0472">Membrane</keyword>
<keyword evidence="3 5" id="KW-1133">Transmembrane helix</keyword>
<reference evidence="8 9" key="1">
    <citation type="journal article" date="2015" name="Genome Announc.">
        <title>Expanding the biotechnology potential of lactobacilli through comparative genomics of 213 strains and associated genera.</title>
        <authorList>
            <person name="Sun Z."/>
            <person name="Harris H.M."/>
            <person name="McCann A."/>
            <person name="Guo C."/>
            <person name="Argimon S."/>
            <person name="Zhang W."/>
            <person name="Yang X."/>
            <person name="Jeffery I.B."/>
            <person name="Cooney J.C."/>
            <person name="Kagawa T.F."/>
            <person name="Liu W."/>
            <person name="Song Y."/>
            <person name="Salvetti E."/>
            <person name="Wrobel A."/>
            <person name="Rasinkangas P."/>
            <person name="Parkhill J."/>
            <person name="Rea M.C."/>
            <person name="O'Sullivan O."/>
            <person name="Ritari J."/>
            <person name="Douillard F.P."/>
            <person name="Paul Ross R."/>
            <person name="Yang R."/>
            <person name="Briner A.E."/>
            <person name="Felis G.E."/>
            <person name="de Vos W.M."/>
            <person name="Barrangou R."/>
            <person name="Klaenhammer T.R."/>
            <person name="Caufield P.W."/>
            <person name="Cui Y."/>
            <person name="Zhang H."/>
            <person name="O'Toole P.W."/>
        </authorList>
    </citation>
    <scope>NUCLEOTIDE SEQUENCE [LARGE SCALE GENOMIC DNA]</scope>
    <source>
        <strain evidence="6 9">ATCC BAA-66</strain>
        <strain evidence="7 8">DSM 13344</strain>
    </source>
</reference>
<feature type="transmembrane region" description="Helical" evidence="5">
    <location>
        <begin position="27"/>
        <end position="48"/>
    </location>
</feature>
<feature type="transmembrane region" description="Helical" evidence="5">
    <location>
        <begin position="102"/>
        <end position="124"/>
    </location>
</feature>
<dbReference type="PANTHER" id="PTHR37306">
    <property type="entry name" value="COLICIN V PRODUCTION PROTEIN"/>
    <property type="match status" value="1"/>
</dbReference>
<feature type="transmembrane region" description="Helical" evidence="5">
    <location>
        <begin position="60"/>
        <end position="82"/>
    </location>
</feature>
<dbReference type="Proteomes" id="UP000051645">
    <property type="component" value="Unassembled WGS sequence"/>
</dbReference>
<evidence type="ECO:0000313" key="9">
    <source>
        <dbReference type="Proteomes" id="UP000051751"/>
    </source>
</evidence>
<keyword evidence="2 5" id="KW-0812">Transmembrane</keyword>
<gene>
    <name evidence="6" type="ORF">IV38_GL001222</name>
    <name evidence="7" type="ORF">IV40_GL000631</name>
</gene>
<evidence type="ECO:0000256" key="4">
    <source>
        <dbReference type="ARBA" id="ARBA00023136"/>
    </source>
</evidence>
<comment type="subcellular location">
    <subcellularLocation>
        <location evidence="1">Membrane</location>
        <topology evidence="1">Multi-pass membrane protein</topology>
    </subcellularLocation>
</comment>
<dbReference type="InterPro" id="IPR003825">
    <property type="entry name" value="Colicin-V_CvpA"/>
</dbReference>
<evidence type="ECO:0000256" key="5">
    <source>
        <dbReference type="SAM" id="Phobius"/>
    </source>
</evidence>
<evidence type="ECO:0000256" key="2">
    <source>
        <dbReference type="ARBA" id="ARBA00022692"/>
    </source>
</evidence>
<dbReference type="Proteomes" id="UP000051751">
    <property type="component" value="Unassembled WGS sequence"/>
</dbReference>
<sequence>MLLTGLILIWLLIALWRGWEKGFFVEIIHSIGYLAVLIATWLFYQPVASWLQTAFGGGNLLIYRTVSFFGLSLIGSFLIQLISRSTRLITFLPIIHQLNSFAGAAVSFILAYLGIFILLSFFSLAATENMKTQYAASPVAQFIVEKTPGISSDVLSKILHHESTTDTTDTTTNTAASQSEVTE</sequence>
<evidence type="ECO:0000313" key="6">
    <source>
        <dbReference type="EMBL" id="KRN29008.1"/>
    </source>
</evidence>
<dbReference type="GO" id="GO:0009403">
    <property type="term" value="P:toxin biosynthetic process"/>
    <property type="evidence" value="ECO:0007669"/>
    <property type="project" value="InterPro"/>
</dbReference>
<keyword evidence="8" id="KW-1185">Reference proteome</keyword>
<comment type="caution">
    <text evidence="6">The sequence shown here is derived from an EMBL/GenBank/DDBJ whole genome shotgun (WGS) entry which is preliminary data.</text>
</comment>
<evidence type="ECO:0000313" key="7">
    <source>
        <dbReference type="EMBL" id="KRN32582.1"/>
    </source>
</evidence>
<proteinExistence type="predicted"/>
<name>A0A0R2FKC3_9LACO</name>
<evidence type="ECO:0008006" key="10">
    <source>
        <dbReference type="Google" id="ProtNLM"/>
    </source>
</evidence>
<dbReference type="RefSeq" id="WP_057768848.1">
    <property type="nucleotide sequence ID" value="NZ_JQAT01000002.1"/>
</dbReference>
<evidence type="ECO:0000256" key="3">
    <source>
        <dbReference type="ARBA" id="ARBA00022989"/>
    </source>
</evidence>
<dbReference type="PATRIC" id="fig|81857.3.peg.1228"/>
<dbReference type="GO" id="GO:0016020">
    <property type="term" value="C:membrane"/>
    <property type="evidence" value="ECO:0007669"/>
    <property type="project" value="UniProtKB-SubCell"/>
</dbReference>
<dbReference type="Pfam" id="PF02674">
    <property type="entry name" value="Colicin_V"/>
    <property type="match status" value="1"/>
</dbReference>